<keyword evidence="2" id="KW-0614">Plasmid</keyword>
<dbReference type="Pfam" id="PF01381">
    <property type="entry name" value="HTH_3"/>
    <property type="match status" value="1"/>
</dbReference>
<proteinExistence type="predicted"/>
<dbReference type="Proteomes" id="UP001062223">
    <property type="component" value="Plasmid unnamed"/>
</dbReference>
<accession>A0A9Q9PC85</accession>
<organism evidence="2 3">
    <name type="scientific">Curtobacterium poinsettiae</name>
    <dbReference type="NCBI Taxonomy" id="159612"/>
    <lineage>
        <taxon>Bacteria</taxon>
        <taxon>Bacillati</taxon>
        <taxon>Actinomycetota</taxon>
        <taxon>Actinomycetes</taxon>
        <taxon>Micrococcales</taxon>
        <taxon>Microbacteriaceae</taxon>
        <taxon>Curtobacterium</taxon>
    </lineage>
</organism>
<evidence type="ECO:0000313" key="3">
    <source>
        <dbReference type="Proteomes" id="UP001062223"/>
    </source>
</evidence>
<name>A0A9Q9PC85_9MICO</name>
<reference evidence="2" key="1">
    <citation type="submission" date="2022-09" db="EMBL/GenBank/DDBJ databases">
        <title>Taxonomy of Curtobacterium flaccumfaciens.</title>
        <authorList>
            <person name="Osdaghi E."/>
            <person name="Taghavi S.M."/>
            <person name="Hamidizade M."/>
            <person name="Abachi H."/>
            <person name="Fazliarab A."/>
            <person name="Baeyen S."/>
            <person name="Portier P."/>
            <person name="Van Vaerenbergh J."/>
            <person name="Jacques M.-A."/>
        </authorList>
    </citation>
    <scope>NUCLEOTIDE SEQUENCE</scope>
    <source>
        <strain evidence="2">AGQB46</strain>
        <plasmid evidence="2">unnamed</plasmid>
    </source>
</reference>
<gene>
    <name evidence="2" type="ORF">OE229_17825</name>
</gene>
<dbReference type="GeneID" id="99625272"/>
<sequence length="148" mass="16235">MPARFDVFRPAVNLVLAKARAQLLARSDRQLKSDLIAQRRHAGMTQKQVADLLGISQQAVTKLERYDSDPKLSSLRRYANAVGAIVEHRVSPDVGQSALLAASSRWEPVTREAVLPVGRFVHFTFAETSEPMAPAWSGASTTVLPVRS</sequence>
<dbReference type="InterPro" id="IPR010982">
    <property type="entry name" value="Lambda_DNA-bd_dom_sf"/>
</dbReference>
<dbReference type="CDD" id="cd00093">
    <property type="entry name" value="HTH_XRE"/>
    <property type="match status" value="1"/>
</dbReference>
<dbReference type="KEGG" id="cpoi:OE229_17825"/>
<feature type="domain" description="HTH cro/C1-type" evidence="1">
    <location>
        <begin position="35"/>
        <end position="88"/>
    </location>
</feature>
<geneLocation type="plasmid" evidence="2 3">
    <name>unnamed</name>
</geneLocation>
<dbReference type="EMBL" id="CP106880">
    <property type="protein sequence ID" value="UYC82692.1"/>
    <property type="molecule type" value="Genomic_DNA"/>
</dbReference>
<dbReference type="Gene3D" id="1.10.260.40">
    <property type="entry name" value="lambda repressor-like DNA-binding domains"/>
    <property type="match status" value="1"/>
</dbReference>
<dbReference type="PROSITE" id="PS50943">
    <property type="entry name" value="HTH_CROC1"/>
    <property type="match status" value="1"/>
</dbReference>
<dbReference type="SUPFAM" id="SSF47413">
    <property type="entry name" value="lambda repressor-like DNA-binding domains"/>
    <property type="match status" value="1"/>
</dbReference>
<dbReference type="RefSeq" id="WP_259581577.1">
    <property type="nucleotide sequence ID" value="NZ_CP104936.1"/>
</dbReference>
<dbReference type="InterPro" id="IPR001387">
    <property type="entry name" value="Cro/C1-type_HTH"/>
</dbReference>
<dbReference type="GO" id="GO:0003677">
    <property type="term" value="F:DNA binding"/>
    <property type="evidence" value="ECO:0007669"/>
    <property type="project" value="InterPro"/>
</dbReference>
<dbReference type="AlphaFoldDB" id="A0A9Q9PC85"/>
<evidence type="ECO:0000259" key="1">
    <source>
        <dbReference type="PROSITE" id="PS50943"/>
    </source>
</evidence>
<protein>
    <submittedName>
        <fullName evidence="2">Helix-turn-helix domain-containing protein</fullName>
    </submittedName>
</protein>
<dbReference type="SMART" id="SM00530">
    <property type="entry name" value="HTH_XRE"/>
    <property type="match status" value="1"/>
</dbReference>
<evidence type="ECO:0000313" key="2">
    <source>
        <dbReference type="EMBL" id="UYC82692.1"/>
    </source>
</evidence>